<evidence type="ECO:0000313" key="3">
    <source>
        <dbReference type="Proteomes" id="UP000178892"/>
    </source>
</evidence>
<keyword evidence="1" id="KW-0472">Membrane</keyword>
<reference evidence="2 3" key="1">
    <citation type="journal article" date="2016" name="Nat. Commun.">
        <title>Thousands of microbial genomes shed light on interconnected biogeochemical processes in an aquifer system.</title>
        <authorList>
            <person name="Anantharaman K."/>
            <person name="Brown C.T."/>
            <person name="Hug L.A."/>
            <person name="Sharon I."/>
            <person name="Castelle C.J."/>
            <person name="Probst A.J."/>
            <person name="Thomas B.C."/>
            <person name="Singh A."/>
            <person name="Wilkins M.J."/>
            <person name="Karaoz U."/>
            <person name="Brodie E.L."/>
            <person name="Williams K.H."/>
            <person name="Hubbard S.S."/>
            <person name="Banfield J.F."/>
        </authorList>
    </citation>
    <scope>NUCLEOTIDE SEQUENCE [LARGE SCALE GENOMIC DNA]</scope>
</reference>
<protein>
    <submittedName>
        <fullName evidence="2">Uncharacterized protein</fullName>
    </submittedName>
</protein>
<accession>A0A1F5NVA3</accession>
<gene>
    <name evidence="2" type="ORF">A2720_00585</name>
</gene>
<evidence type="ECO:0000256" key="1">
    <source>
        <dbReference type="SAM" id="Phobius"/>
    </source>
</evidence>
<feature type="transmembrane region" description="Helical" evidence="1">
    <location>
        <begin position="6"/>
        <end position="27"/>
    </location>
</feature>
<proteinExistence type="predicted"/>
<feature type="transmembrane region" description="Helical" evidence="1">
    <location>
        <begin position="48"/>
        <end position="69"/>
    </location>
</feature>
<comment type="caution">
    <text evidence="2">The sequence shown here is derived from an EMBL/GenBank/DDBJ whole genome shotgun (WGS) entry which is preliminary data.</text>
</comment>
<dbReference type="Proteomes" id="UP000178892">
    <property type="component" value="Unassembled WGS sequence"/>
</dbReference>
<dbReference type="AlphaFoldDB" id="A0A1F5NVA3"/>
<evidence type="ECO:0000313" key="2">
    <source>
        <dbReference type="EMBL" id="OGE81578.1"/>
    </source>
</evidence>
<dbReference type="EMBL" id="MFEL01000007">
    <property type="protein sequence ID" value="OGE81578.1"/>
    <property type="molecule type" value="Genomic_DNA"/>
</dbReference>
<keyword evidence="1" id="KW-1133">Transmembrane helix</keyword>
<sequence length="79" mass="8755">MRFVWGMVWVVIGFLLIRYNYLLVGFFGHVPWAEQHIGGGGTYTLYKIVGVIVIILGMLYAFNAVGFLTGPAGTLFPSQ</sequence>
<name>A0A1F5NVA3_9BACT</name>
<organism evidence="2 3">
    <name type="scientific">Candidatus Doudnabacteria bacterium RIFCSPHIGHO2_01_FULL_46_24</name>
    <dbReference type="NCBI Taxonomy" id="1817825"/>
    <lineage>
        <taxon>Bacteria</taxon>
        <taxon>Candidatus Doudnaibacteriota</taxon>
    </lineage>
</organism>
<keyword evidence="1" id="KW-0812">Transmembrane</keyword>